<dbReference type="Pfam" id="PF14559">
    <property type="entry name" value="TPR_19"/>
    <property type="match status" value="1"/>
</dbReference>
<dbReference type="InterPro" id="IPR019734">
    <property type="entry name" value="TPR_rpt"/>
</dbReference>
<dbReference type="PROSITE" id="PS51257">
    <property type="entry name" value="PROKAR_LIPOPROTEIN"/>
    <property type="match status" value="1"/>
</dbReference>
<feature type="repeat" description="TPR" evidence="1">
    <location>
        <begin position="182"/>
        <end position="215"/>
    </location>
</feature>
<reference evidence="3 4" key="1">
    <citation type="journal article" date="2013" name="Genome Announc.">
        <title>Draft Genome Sequence for Desulfovibrio africanus Strain PCS.</title>
        <authorList>
            <person name="Brown S.D."/>
            <person name="Utturkar S.M."/>
            <person name="Arkin A.P."/>
            <person name="Deutschbauer A.M."/>
            <person name="Elias D.A."/>
            <person name="Hazen T.C."/>
            <person name="Chakraborty R."/>
        </authorList>
    </citation>
    <scope>NUCLEOTIDE SEQUENCE [LARGE SCALE GENOMIC DNA]</scope>
    <source>
        <strain evidence="3 4">PCS</strain>
    </source>
</reference>
<dbReference type="PATRIC" id="fig|1262666.3.peg.2985"/>
<feature type="repeat" description="TPR" evidence="1">
    <location>
        <begin position="145"/>
        <end position="178"/>
    </location>
</feature>
<feature type="repeat" description="TPR" evidence="1">
    <location>
        <begin position="61"/>
        <end position="94"/>
    </location>
</feature>
<dbReference type="InterPro" id="IPR011990">
    <property type="entry name" value="TPR-like_helical_dom_sf"/>
</dbReference>
<feature type="chain" id="PRO_5004069383" evidence="2">
    <location>
        <begin position="20"/>
        <end position="227"/>
    </location>
</feature>
<dbReference type="Gene3D" id="1.25.40.10">
    <property type="entry name" value="Tetratricopeptide repeat domain"/>
    <property type="match status" value="2"/>
</dbReference>
<keyword evidence="2" id="KW-0732">Signal</keyword>
<dbReference type="AlphaFoldDB" id="M5PQ48"/>
<feature type="repeat" description="TPR" evidence="1">
    <location>
        <begin position="104"/>
        <end position="137"/>
    </location>
</feature>
<gene>
    <name evidence="3" type="ORF">PCS_02947</name>
</gene>
<comment type="caution">
    <text evidence="3">The sequence shown here is derived from an EMBL/GenBank/DDBJ whole genome shotgun (WGS) entry which is preliminary data.</text>
</comment>
<evidence type="ECO:0000313" key="3">
    <source>
        <dbReference type="EMBL" id="EMG36442.1"/>
    </source>
</evidence>
<dbReference type="PROSITE" id="PS50005">
    <property type="entry name" value="TPR"/>
    <property type="match status" value="5"/>
</dbReference>
<proteinExistence type="predicted"/>
<name>M5PQ48_DESAF</name>
<evidence type="ECO:0000256" key="1">
    <source>
        <dbReference type="PROSITE-ProRule" id="PRU00339"/>
    </source>
</evidence>
<dbReference type="Pfam" id="PF13432">
    <property type="entry name" value="TPR_16"/>
    <property type="match status" value="2"/>
</dbReference>
<protein>
    <submittedName>
        <fullName evidence="3">Uncharacterized protein</fullName>
    </submittedName>
</protein>
<dbReference type="OrthoDB" id="5430410at2"/>
<dbReference type="PANTHER" id="PTHR12558:SF13">
    <property type="entry name" value="CELL DIVISION CYCLE PROTEIN 27 HOMOLOG"/>
    <property type="match status" value="1"/>
</dbReference>
<dbReference type="EMBL" id="AOSV01000030">
    <property type="protein sequence ID" value="EMG36442.1"/>
    <property type="molecule type" value="Genomic_DNA"/>
</dbReference>
<keyword evidence="1" id="KW-0802">TPR repeat</keyword>
<dbReference type="PANTHER" id="PTHR12558">
    <property type="entry name" value="CELL DIVISION CYCLE 16,23,27"/>
    <property type="match status" value="1"/>
</dbReference>
<feature type="repeat" description="TPR" evidence="1">
    <location>
        <begin position="27"/>
        <end position="60"/>
    </location>
</feature>
<accession>M5PQ48</accession>
<feature type="signal peptide" evidence="2">
    <location>
        <begin position="1"/>
        <end position="19"/>
    </location>
</feature>
<dbReference type="Proteomes" id="UP000011922">
    <property type="component" value="Unassembled WGS sequence"/>
</dbReference>
<organism evidence="3 4">
    <name type="scientific">Desulfocurvibacter africanus PCS</name>
    <dbReference type="NCBI Taxonomy" id="1262666"/>
    <lineage>
        <taxon>Bacteria</taxon>
        <taxon>Pseudomonadati</taxon>
        <taxon>Thermodesulfobacteriota</taxon>
        <taxon>Desulfovibrionia</taxon>
        <taxon>Desulfovibrionales</taxon>
        <taxon>Desulfovibrionaceae</taxon>
        <taxon>Desulfocurvibacter</taxon>
    </lineage>
</organism>
<evidence type="ECO:0000313" key="4">
    <source>
        <dbReference type="Proteomes" id="UP000011922"/>
    </source>
</evidence>
<dbReference type="SUPFAM" id="SSF48452">
    <property type="entry name" value="TPR-like"/>
    <property type="match status" value="1"/>
</dbReference>
<dbReference type="SMART" id="SM00028">
    <property type="entry name" value="TPR"/>
    <property type="match status" value="5"/>
</dbReference>
<sequence length="227" mass="24676">MRARIAICIVLAALMTACAGLGLSRSAKNEFEEGLRLYNAGEYAQAVPRFQKATQEEPEYAEAFLYLGRSYLNQGKWSQALPPLRTAWRLSPDETRDQVLDVLMDALIGAGTSAFESGNYTDALGYLREGLRTAPQDSAAWTAATEQMLNFGGQLLSKGNFTEAITLYRSLLEAAPGAQASLSAYLGLAKAYLQNGQFLDALRAATAATRVDPALNDPRQLLDSLRE</sequence>
<evidence type="ECO:0000256" key="2">
    <source>
        <dbReference type="SAM" id="SignalP"/>
    </source>
</evidence>
<dbReference type="RefSeq" id="WP_005988472.1">
    <property type="nucleotide sequence ID" value="NZ_AOSV01000030.1"/>
</dbReference>